<protein>
    <submittedName>
        <fullName evidence="1 2">Chaperonin</fullName>
    </submittedName>
</protein>
<proteinExistence type="predicted"/>
<dbReference type="EMBL" id="DS232658">
    <property type="protein sequence ID" value="EDS44499.1"/>
    <property type="molecule type" value="Genomic_DNA"/>
</dbReference>
<name>B0XBX0_CULQU</name>
<organism>
    <name type="scientific">Culex quinquefasciatus</name>
    <name type="common">Southern house mosquito</name>
    <name type="synonym">Culex pungens</name>
    <dbReference type="NCBI Taxonomy" id="7176"/>
    <lineage>
        <taxon>Eukaryota</taxon>
        <taxon>Metazoa</taxon>
        <taxon>Ecdysozoa</taxon>
        <taxon>Arthropoda</taxon>
        <taxon>Hexapoda</taxon>
        <taxon>Insecta</taxon>
        <taxon>Pterygota</taxon>
        <taxon>Neoptera</taxon>
        <taxon>Endopterygota</taxon>
        <taxon>Diptera</taxon>
        <taxon>Nematocera</taxon>
        <taxon>Culicoidea</taxon>
        <taxon>Culicidae</taxon>
        <taxon>Culicinae</taxon>
        <taxon>Culicini</taxon>
        <taxon>Culex</taxon>
        <taxon>Culex</taxon>
    </lineage>
</organism>
<dbReference type="AlphaFoldDB" id="B0XBX0"/>
<evidence type="ECO:0000313" key="2">
    <source>
        <dbReference type="EnsemblMetazoa" id="CPIJ016999-PA"/>
    </source>
</evidence>
<reference evidence="1" key="1">
    <citation type="submission" date="2007-03" db="EMBL/GenBank/DDBJ databases">
        <title>Annotation of Culex pipiens quinquefasciatus.</title>
        <authorList>
            <consortium name="The Broad Institute Genome Sequencing Platform"/>
            <person name="Atkinson P.W."/>
            <person name="Hemingway J."/>
            <person name="Christensen B.M."/>
            <person name="Higgs S."/>
            <person name="Kodira C."/>
            <person name="Hannick L."/>
            <person name="Megy K."/>
            <person name="O'Leary S."/>
            <person name="Pearson M."/>
            <person name="Haas B.J."/>
            <person name="Mauceli E."/>
            <person name="Wortman J.R."/>
            <person name="Lee N.H."/>
            <person name="Guigo R."/>
            <person name="Stanke M."/>
            <person name="Alvarado L."/>
            <person name="Amedeo P."/>
            <person name="Antoine C.H."/>
            <person name="Arensburger P."/>
            <person name="Bidwell S.L."/>
            <person name="Crawford M."/>
            <person name="Camaro F."/>
            <person name="Devon K."/>
            <person name="Engels R."/>
            <person name="Hammond M."/>
            <person name="Howarth C."/>
            <person name="Koehrsen M."/>
            <person name="Lawson D."/>
            <person name="Montgomery P."/>
            <person name="Nene V."/>
            <person name="Nusbaum C."/>
            <person name="Puiu D."/>
            <person name="Romero-Severson J."/>
            <person name="Severson D.W."/>
            <person name="Shumway M."/>
            <person name="Sisk P."/>
            <person name="Stolte C."/>
            <person name="Zeng Q."/>
            <person name="Eisenstadt E."/>
            <person name="Fraser-Liggett C."/>
            <person name="Strausberg R."/>
            <person name="Galagan J."/>
            <person name="Birren B."/>
            <person name="Collins F.H."/>
        </authorList>
    </citation>
    <scope>NUCLEOTIDE SEQUENCE [LARGE SCALE GENOMIC DNA]</scope>
    <source>
        <strain evidence="1">JHB</strain>
    </source>
</reference>
<dbReference type="Proteomes" id="UP000002320">
    <property type="component" value="Unassembled WGS sequence"/>
</dbReference>
<accession>B0XBX0</accession>
<dbReference type="VEuPathDB" id="VectorBase:CPIJ016999"/>
<dbReference type="KEGG" id="cqu:CpipJ_CPIJ016999"/>
<evidence type="ECO:0000313" key="3">
    <source>
        <dbReference type="Proteomes" id="UP000002320"/>
    </source>
</evidence>
<gene>
    <name evidence="2" type="primary">6050555</name>
    <name evidence="1" type="ORF">CpipJ_CPIJ016999</name>
</gene>
<sequence>MRQLLKENISVDEVSYEDDLIHTCVGPQAILKMLVVVISMIIEMRSCEITVQHSAANRTALPDMEVAMEPPQ</sequence>
<evidence type="ECO:0000313" key="1">
    <source>
        <dbReference type="EMBL" id="EDS44499.1"/>
    </source>
</evidence>
<reference evidence="2" key="2">
    <citation type="submission" date="2021-02" db="UniProtKB">
        <authorList>
            <consortium name="EnsemblMetazoa"/>
        </authorList>
    </citation>
    <scope>IDENTIFICATION</scope>
    <source>
        <strain evidence="2">JHB</strain>
    </source>
</reference>
<dbReference type="EnsemblMetazoa" id="CPIJ016999-RA">
    <property type="protein sequence ID" value="CPIJ016999-PA"/>
    <property type="gene ID" value="CPIJ016999"/>
</dbReference>
<dbReference type="InParanoid" id="B0XBX0"/>
<keyword evidence="3" id="KW-1185">Reference proteome</keyword>
<dbReference type="HOGENOM" id="CLU_2724712_0_0_1"/>